<dbReference type="Gene3D" id="2.60.40.340">
    <property type="entry name" value="Rel homology domain (RHD), DNA-binding domain"/>
    <property type="match status" value="1"/>
</dbReference>
<evidence type="ECO:0008006" key="2">
    <source>
        <dbReference type="Google" id="ProtNLM"/>
    </source>
</evidence>
<evidence type="ECO:0000313" key="1">
    <source>
        <dbReference type="EnsemblMetazoa" id="MDOA005070-PG"/>
    </source>
</evidence>
<dbReference type="SUPFAM" id="SSF49417">
    <property type="entry name" value="p53-like transcription factors"/>
    <property type="match status" value="1"/>
</dbReference>
<dbReference type="OrthoDB" id="8004975at2759"/>
<dbReference type="GO" id="GO:0006357">
    <property type="term" value="P:regulation of transcription by RNA polymerase II"/>
    <property type="evidence" value="ECO:0007669"/>
    <property type="project" value="UniProtKB-ARBA"/>
</dbReference>
<dbReference type="InterPro" id="IPR008967">
    <property type="entry name" value="p53-like_TF_DNA-bd_sf"/>
</dbReference>
<gene>
    <name evidence="1" type="primary">101901304</name>
</gene>
<reference evidence="1" key="1">
    <citation type="submission" date="2020-05" db="UniProtKB">
        <authorList>
            <consortium name="EnsemblMetazoa"/>
        </authorList>
    </citation>
    <scope>IDENTIFICATION</scope>
    <source>
        <strain evidence="1">Aabys</strain>
    </source>
</reference>
<dbReference type="InterPro" id="IPR037059">
    <property type="entry name" value="RHD_DNA_bind_dom_sf"/>
</dbReference>
<dbReference type="GO" id="GO:0003677">
    <property type="term" value="F:DNA binding"/>
    <property type="evidence" value="ECO:0007669"/>
    <property type="project" value="InterPro"/>
</dbReference>
<sequence length="339" mass="39507">MLLESNVKKISGVDCFKCLVYNINQKYRIRYGCSVDAKMDIVPTLPLLDRPCLVIIEQPDKFQKFIYRSQSNDSTSLRCKFMLSTQPLREVYILCDAYTEDNKLSSHFLVPRSFDPDNFPPIHILQIPSSDANSLTGVLLENVHIFRRPRKKLELSLTAKLQFKRLWKTRREILTDDEKEKLRGSVPSDPSGSNQSFGKVYIGFTAYTYNNNSNRMERYTDTYFSASIYDSDNINVLEPYNGYVEGGSEHILVIRERCIHDNRFDIEFQGDCGWRAFATEVRVDGSRISFKIPPYNGYWRDGDDSVLVHIQLHCCKTCKARKRFKFLYEQSKEYSHLLN</sequence>
<protein>
    <recommendedName>
        <fullName evidence="2">RHD domain-containing protein</fullName>
    </recommendedName>
</protein>
<organism evidence="1">
    <name type="scientific">Musca domestica</name>
    <name type="common">House fly</name>
    <dbReference type="NCBI Taxonomy" id="7370"/>
    <lineage>
        <taxon>Eukaryota</taxon>
        <taxon>Metazoa</taxon>
        <taxon>Ecdysozoa</taxon>
        <taxon>Arthropoda</taxon>
        <taxon>Hexapoda</taxon>
        <taxon>Insecta</taxon>
        <taxon>Pterygota</taxon>
        <taxon>Neoptera</taxon>
        <taxon>Endopterygota</taxon>
        <taxon>Diptera</taxon>
        <taxon>Brachycera</taxon>
        <taxon>Muscomorpha</taxon>
        <taxon>Muscoidea</taxon>
        <taxon>Muscidae</taxon>
        <taxon>Musca</taxon>
    </lineage>
</organism>
<accession>A0A1I8MHX5</accession>
<dbReference type="VEuPathDB" id="VectorBase:MDOMA2_004339"/>
<dbReference type="EnsemblMetazoa" id="MDOA005070-RG">
    <property type="protein sequence ID" value="MDOA005070-PG"/>
    <property type="gene ID" value="MDOA005070"/>
</dbReference>
<dbReference type="AlphaFoldDB" id="A0A1I8MHX5"/>
<dbReference type="VEuPathDB" id="VectorBase:MDOA005070"/>
<dbReference type="GO" id="GO:0003700">
    <property type="term" value="F:DNA-binding transcription factor activity"/>
    <property type="evidence" value="ECO:0007669"/>
    <property type="project" value="InterPro"/>
</dbReference>
<name>A0A1I8MHX5_MUSDO</name>
<proteinExistence type="predicted"/>